<dbReference type="SUPFAM" id="SSF117281">
    <property type="entry name" value="Kelch motif"/>
    <property type="match status" value="1"/>
</dbReference>
<organism evidence="1 2">
    <name type="scientific">Candidatus Fischerbacteria bacterium RBG_13_37_8</name>
    <dbReference type="NCBI Taxonomy" id="1817863"/>
    <lineage>
        <taxon>Bacteria</taxon>
        <taxon>Candidatus Fischeribacteriota</taxon>
    </lineage>
</organism>
<dbReference type="AlphaFoldDB" id="A0A1F5VWK3"/>
<dbReference type="PANTHER" id="PTHR23244">
    <property type="entry name" value="KELCH REPEAT DOMAIN"/>
    <property type="match status" value="1"/>
</dbReference>
<sequence>MQKKKPSGKMNFALLIFFSILASILSISQIIYANGFMNNYNNGIFQLTLDHSSSTTYLTIEQRISCQKEIDKILYKHRIWENKKEKPGFDEAVPEEIIRNKVMDVLRGTNALAHYWNVHIIGEQLQKEIERIVQNTKDPDMLNEIRAALNNNPYLIAECVARPIIVESFLRSYCTSDSDKIRTESKHKKSFDAWWTKVKATFSTIIVEPSYNYRLPCMEEFSSCQMTDMWHAAPDCVQNRKMHTVIWTGAEEIVWGGYGCADPPLCIHANFLWTGGKYNPDTYMWKWLSFANIPTRRAYHTAVWSTTTDEMIIWGGYGCADMPCNELSYLNTGGRYNPATDSWKPTDSIKAPPGRKFHTAVWTGKEMVIRGGINDTSNPASHPFKDRSIYDPVTDSWIIWSD</sequence>
<accession>A0A1F5VWK3</accession>
<dbReference type="Gene3D" id="2.120.10.80">
    <property type="entry name" value="Kelch-type beta propeller"/>
    <property type="match status" value="1"/>
</dbReference>
<dbReference type="Pfam" id="PF24681">
    <property type="entry name" value="Kelch_KLHDC2_KLHL20_DRC7"/>
    <property type="match status" value="1"/>
</dbReference>
<dbReference type="Proteomes" id="UP000178943">
    <property type="component" value="Unassembled WGS sequence"/>
</dbReference>
<comment type="caution">
    <text evidence="1">The sequence shown here is derived from an EMBL/GenBank/DDBJ whole genome shotgun (WGS) entry which is preliminary data.</text>
</comment>
<protein>
    <submittedName>
        <fullName evidence="1">Uncharacterized protein</fullName>
    </submittedName>
</protein>
<name>A0A1F5VWK3_9BACT</name>
<dbReference type="InterPro" id="IPR015915">
    <property type="entry name" value="Kelch-typ_b-propeller"/>
</dbReference>
<proteinExistence type="predicted"/>
<evidence type="ECO:0000313" key="1">
    <source>
        <dbReference type="EMBL" id="OGF67768.1"/>
    </source>
</evidence>
<dbReference type="EMBL" id="MFGW01000041">
    <property type="protein sequence ID" value="OGF67768.1"/>
    <property type="molecule type" value="Genomic_DNA"/>
</dbReference>
<evidence type="ECO:0000313" key="2">
    <source>
        <dbReference type="Proteomes" id="UP000178943"/>
    </source>
</evidence>
<gene>
    <name evidence="1" type="ORF">A2Y62_13900</name>
</gene>
<reference evidence="1 2" key="1">
    <citation type="journal article" date="2016" name="Nat. Commun.">
        <title>Thousands of microbial genomes shed light on interconnected biogeochemical processes in an aquifer system.</title>
        <authorList>
            <person name="Anantharaman K."/>
            <person name="Brown C.T."/>
            <person name="Hug L.A."/>
            <person name="Sharon I."/>
            <person name="Castelle C.J."/>
            <person name="Probst A.J."/>
            <person name="Thomas B.C."/>
            <person name="Singh A."/>
            <person name="Wilkins M.J."/>
            <person name="Karaoz U."/>
            <person name="Brodie E.L."/>
            <person name="Williams K.H."/>
            <person name="Hubbard S.S."/>
            <person name="Banfield J.F."/>
        </authorList>
    </citation>
    <scope>NUCLEOTIDE SEQUENCE [LARGE SCALE GENOMIC DNA]</scope>
</reference>